<accession>A0A928Z2D6</accession>
<dbReference type="Pfam" id="PF20398">
    <property type="entry name" value="DUF6691"/>
    <property type="match status" value="1"/>
</dbReference>
<gene>
    <name evidence="2" type="ORF">IQ266_11140</name>
</gene>
<keyword evidence="1" id="KW-0472">Membrane</keyword>
<dbReference type="Proteomes" id="UP000625316">
    <property type="component" value="Unassembled WGS sequence"/>
</dbReference>
<protein>
    <submittedName>
        <fullName evidence="2">YeeE/YedE family protein</fullName>
    </submittedName>
</protein>
<dbReference type="EMBL" id="JADEXQ010000032">
    <property type="protein sequence ID" value="MBE9030286.1"/>
    <property type="molecule type" value="Genomic_DNA"/>
</dbReference>
<reference evidence="2" key="1">
    <citation type="submission" date="2020-10" db="EMBL/GenBank/DDBJ databases">
        <authorList>
            <person name="Castelo-Branco R."/>
            <person name="Eusebio N."/>
            <person name="Adriana R."/>
            <person name="Vieira A."/>
            <person name="Brugerolle De Fraissinette N."/>
            <person name="Rezende De Castro R."/>
            <person name="Schneider M.P."/>
            <person name="Vasconcelos V."/>
            <person name="Leao P.N."/>
        </authorList>
    </citation>
    <scope>NUCLEOTIDE SEQUENCE</scope>
    <source>
        <strain evidence="2">LEGE 11480</strain>
    </source>
</reference>
<keyword evidence="1" id="KW-1133">Transmembrane helix</keyword>
<feature type="transmembrane region" description="Helical" evidence="1">
    <location>
        <begin position="45"/>
        <end position="62"/>
    </location>
</feature>
<organism evidence="2 3">
    <name type="scientific">Romeriopsis navalis LEGE 11480</name>
    <dbReference type="NCBI Taxonomy" id="2777977"/>
    <lineage>
        <taxon>Bacteria</taxon>
        <taxon>Bacillati</taxon>
        <taxon>Cyanobacteriota</taxon>
        <taxon>Cyanophyceae</taxon>
        <taxon>Leptolyngbyales</taxon>
        <taxon>Leptolyngbyaceae</taxon>
        <taxon>Romeriopsis</taxon>
        <taxon>Romeriopsis navalis</taxon>
    </lineage>
</organism>
<dbReference type="InterPro" id="IPR046513">
    <property type="entry name" value="DUF6691"/>
</dbReference>
<dbReference type="AlphaFoldDB" id="A0A928Z2D6"/>
<proteinExistence type="predicted"/>
<feature type="transmembrane region" description="Helical" evidence="1">
    <location>
        <begin position="107"/>
        <end position="130"/>
    </location>
</feature>
<dbReference type="RefSeq" id="WP_264325111.1">
    <property type="nucleotide sequence ID" value="NZ_JADEXQ010000032.1"/>
</dbReference>
<evidence type="ECO:0000256" key="1">
    <source>
        <dbReference type="SAM" id="Phobius"/>
    </source>
</evidence>
<evidence type="ECO:0000313" key="2">
    <source>
        <dbReference type="EMBL" id="MBE9030286.1"/>
    </source>
</evidence>
<name>A0A928Z2D6_9CYAN</name>
<keyword evidence="1" id="KW-0812">Transmembrane</keyword>
<evidence type="ECO:0000313" key="3">
    <source>
        <dbReference type="Proteomes" id="UP000625316"/>
    </source>
</evidence>
<keyword evidence="3" id="KW-1185">Reference proteome</keyword>
<sequence>MNQNLVALFTGVLFSIGLGLSQMVDRDRVLGFLDVAGTWDPTLLFVLGGAVSVTVIAFRFVLRRSQPIFANEFRLPTRRDIDRPLILGAVIFGIGWGISGYCPGPGITALVLGVWNPVLFLGAFIVGSLAHRWYQSRTAGLAESDRPKDTVR</sequence>
<comment type="caution">
    <text evidence="2">The sequence shown here is derived from an EMBL/GenBank/DDBJ whole genome shotgun (WGS) entry which is preliminary data.</text>
</comment>
<feature type="transmembrane region" description="Helical" evidence="1">
    <location>
        <begin position="83"/>
        <end position="101"/>
    </location>
</feature>